<dbReference type="Pfam" id="PF10974">
    <property type="entry name" value="DUF2804"/>
    <property type="match status" value="1"/>
</dbReference>
<proteinExistence type="predicted"/>
<dbReference type="PANTHER" id="PTHR35868:SF3">
    <property type="entry name" value="DUF2804 DOMAIN-CONTAINING PROTEIN"/>
    <property type="match status" value="1"/>
</dbReference>
<feature type="region of interest" description="Disordered" evidence="1">
    <location>
        <begin position="129"/>
        <end position="149"/>
    </location>
</feature>
<dbReference type="InterPro" id="IPR021243">
    <property type="entry name" value="DUF2804"/>
</dbReference>
<evidence type="ECO:0000313" key="3">
    <source>
        <dbReference type="Proteomes" id="UP000028058"/>
    </source>
</evidence>
<keyword evidence="3" id="KW-1185">Reference proteome</keyword>
<evidence type="ECO:0000313" key="2">
    <source>
        <dbReference type="EMBL" id="RKM91794.1"/>
    </source>
</evidence>
<protein>
    <submittedName>
        <fullName evidence="2">DUF2804 domain-containing protein</fullName>
    </submittedName>
</protein>
<feature type="compositionally biased region" description="Gly residues" evidence="1">
    <location>
        <begin position="131"/>
        <end position="143"/>
    </location>
</feature>
<sequence length="376" mass="40936">MPTHEREITRPADLCLPGGRRLDRAAVGWSRTPLHRCDLRGWGRTKRWEYWCVTTPTHLVAVTVADIDYLGLGSVYFLEYGRGNGRDGDGAGTGPGGGGRAGAGSLGTVRREISRTALLPLAHGVRLPHSLGGGTGGTGGNGGDGERGEAAVAAGPVRIGMRRERDGTRLRFRCRTAEGPLDGDLFVAMPPGHETMSVVIPWNDRRFQYTSKHTARPAEGTVRIGGTAYDFQGGWGVLDHGRGRWPYDTRWNWGAASGSTDGRVVGLQFGGRWTAGTGMTENALCVDGRLTKIGQELEWHYDDFGEPWTIRTPGSDAVDLSFTPFHVREDRTNTGVILNDTHQSFGHYTGTVRADGGTRIRVEGLLGWAEQVRMRW</sequence>
<evidence type="ECO:0000256" key="1">
    <source>
        <dbReference type="SAM" id="MobiDB-lite"/>
    </source>
</evidence>
<dbReference type="RefSeq" id="WP_043461403.1">
    <property type="nucleotide sequence ID" value="NZ_CP134822.1"/>
</dbReference>
<gene>
    <name evidence="2" type="ORF">SFRA_027875</name>
</gene>
<dbReference type="EMBL" id="JNAD02000016">
    <property type="protein sequence ID" value="RKM91794.1"/>
    <property type="molecule type" value="Genomic_DNA"/>
</dbReference>
<name>A0A3R7ELD8_9ACTN</name>
<reference evidence="2 3" key="1">
    <citation type="journal article" date="2014" name="Genome Announc.">
        <title>Draft Genome Sequence of Streptomyces fradiae ATCC 19609, a Strain Highly Sensitive to Antibiotics.</title>
        <authorList>
            <person name="Bekker O.B."/>
            <person name="Klimina K.M."/>
            <person name="Vatlin A.A."/>
            <person name="Zakharevich N.V."/>
            <person name="Kasianov A.S."/>
            <person name="Danilenko V.N."/>
        </authorList>
    </citation>
    <scope>NUCLEOTIDE SEQUENCE [LARGE SCALE GENOMIC DNA]</scope>
    <source>
        <strain evidence="2 3">ATCC 19609</strain>
    </source>
</reference>
<organism evidence="2 3">
    <name type="scientific">Streptomyces xinghaiensis</name>
    <dbReference type="NCBI Taxonomy" id="1038928"/>
    <lineage>
        <taxon>Bacteria</taxon>
        <taxon>Bacillati</taxon>
        <taxon>Actinomycetota</taxon>
        <taxon>Actinomycetes</taxon>
        <taxon>Kitasatosporales</taxon>
        <taxon>Streptomycetaceae</taxon>
        <taxon>Streptomyces</taxon>
    </lineage>
</organism>
<dbReference type="OrthoDB" id="9762066at2"/>
<accession>A0A3R7ELD8</accession>
<dbReference type="PANTHER" id="PTHR35868">
    <property type="entry name" value="DUF2804 DOMAIN-CONTAINING PROTEIN-RELATED"/>
    <property type="match status" value="1"/>
</dbReference>
<dbReference type="Proteomes" id="UP000028058">
    <property type="component" value="Unassembled WGS sequence"/>
</dbReference>
<comment type="caution">
    <text evidence="2">The sequence shown here is derived from an EMBL/GenBank/DDBJ whole genome shotgun (WGS) entry which is preliminary data.</text>
</comment>
<dbReference type="AlphaFoldDB" id="A0A3R7ELD8"/>